<feature type="domain" description="VOC" evidence="1">
    <location>
        <begin position="7"/>
        <end position="134"/>
    </location>
</feature>
<dbReference type="Gene3D" id="3.10.180.10">
    <property type="entry name" value="2,3-Dihydroxybiphenyl 1,2-Dioxygenase, domain 1"/>
    <property type="match status" value="1"/>
</dbReference>
<dbReference type="Proteomes" id="UP001500804">
    <property type="component" value="Unassembled WGS sequence"/>
</dbReference>
<evidence type="ECO:0000313" key="3">
    <source>
        <dbReference type="Proteomes" id="UP001500804"/>
    </source>
</evidence>
<dbReference type="EMBL" id="BAABJO010000013">
    <property type="protein sequence ID" value="GAA5124320.1"/>
    <property type="molecule type" value="Genomic_DNA"/>
</dbReference>
<evidence type="ECO:0000313" key="2">
    <source>
        <dbReference type="EMBL" id="GAA5124320.1"/>
    </source>
</evidence>
<dbReference type="InterPro" id="IPR037523">
    <property type="entry name" value="VOC_core"/>
</dbReference>
<keyword evidence="3" id="KW-1185">Reference proteome</keyword>
<dbReference type="SUPFAM" id="SSF54593">
    <property type="entry name" value="Glyoxalase/Bleomycin resistance protein/Dihydroxybiphenyl dioxygenase"/>
    <property type="match status" value="1"/>
</dbReference>
<sequence length="136" mass="14954">MVGPLDSAQAITKLPAQDLDRARRFYRDRLGLEAVEEREGGLRYVCGTTEFHLFRSSGQPSGASTQIGFEVEDIDEVVAELRARGVQFEAFDIAGFDVRNDIVTVPDNYPSKGRGERGAFFRDSEGNLLALGQATP</sequence>
<dbReference type="RefSeq" id="WP_345606428.1">
    <property type="nucleotide sequence ID" value="NZ_BAABJO010000013.1"/>
</dbReference>
<organism evidence="2 3">
    <name type="scientific">Pseudonocardia adelaidensis</name>
    <dbReference type="NCBI Taxonomy" id="648754"/>
    <lineage>
        <taxon>Bacteria</taxon>
        <taxon>Bacillati</taxon>
        <taxon>Actinomycetota</taxon>
        <taxon>Actinomycetes</taxon>
        <taxon>Pseudonocardiales</taxon>
        <taxon>Pseudonocardiaceae</taxon>
        <taxon>Pseudonocardia</taxon>
    </lineage>
</organism>
<dbReference type="PROSITE" id="PS51819">
    <property type="entry name" value="VOC"/>
    <property type="match status" value="1"/>
</dbReference>
<comment type="caution">
    <text evidence="2">The sequence shown here is derived from an EMBL/GenBank/DDBJ whole genome shotgun (WGS) entry which is preliminary data.</text>
</comment>
<evidence type="ECO:0000259" key="1">
    <source>
        <dbReference type="PROSITE" id="PS51819"/>
    </source>
</evidence>
<dbReference type="InterPro" id="IPR029068">
    <property type="entry name" value="Glyas_Bleomycin-R_OHBP_Dase"/>
</dbReference>
<accession>A0ABP9NNU7</accession>
<dbReference type="CDD" id="cd06587">
    <property type="entry name" value="VOC"/>
    <property type="match status" value="1"/>
</dbReference>
<dbReference type="Pfam" id="PF00903">
    <property type="entry name" value="Glyoxalase"/>
    <property type="match status" value="1"/>
</dbReference>
<gene>
    <name evidence="2" type="ORF">GCM10023320_37330</name>
</gene>
<proteinExistence type="predicted"/>
<reference evidence="3" key="1">
    <citation type="journal article" date="2019" name="Int. J. Syst. Evol. Microbiol.">
        <title>The Global Catalogue of Microorganisms (GCM) 10K type strain sequencing project: providing services to taxonomists for standard genome sequencing and annotation.</title>
        <authorList>
            <consortium name="The Broad Institute Genomics Platform"/>
            <consortium name="The Broad Institute Genome Sequencing Center for Infectious Disease"/>
            <person name="Wu L."/>
            <person name="Ma J."/>
        </authorList>
    </citation>
    <scope>NUCLEOTIDE SEQUENCE [LARGE SCALE GENOMIC DNA]</scope>
    <source>
        <strain evidence="3">JCM 18302</strain>
    </source>
</reference>
<dbReference type="InterPro" id="IPR004360">
    <property type="entry name" value="Glyas_Fos-R_dOase_dom"/>
</dbReference>
<name>A0ABP9NNU7_9PSEU</name>
<protein>
    <submittedName>
        <fullName evidence="2">VOC family protein</fullName>
    </submittedName>
</protein>